<dbReference type="RefSeq" id="WP_094060217.1">
    <property type="nucleotide sequence ID" value="NZ_CP022530.1"/>
</dbReference>
<evidence type="ECO:0000313" key="2">
    <source>
        <dbReference type="EMBL" id="ASP39033.1"/>
    </source>
</evidence>
<reference evidence="2 3" key="1">
    <citation type="submission" date="2017-07" db="EMBL/GenBank/DDBJ databases">
        <title>Annotated genome sequence of Bacterioplanes sanyensis isolated from Red Sea.</title>
        <authorList>
            <person name="Rehman Z.U."/>
        </authorList>
    </citation>
    <scope>NUCLEOTIDE SEQUENCE [LARGE SCALE GENOMIC DNA]</scope>
    <source>
        <strain evidence="2 3">NV9</strain>
    </source>
</reference>
<evidence type="ECO:0000256" key="1">
    <source>
        <dbReference type="SAM" id="SignalP"/>
    </source>
</evidence>
<accession>A0A222FLD9</accession>
<dbReference type="KEGG" id="bsan:CHH28_10240"/>
<proteinExistence type="predicted"/>
<gene>
    <name evidence="2" type="ORF">CHH28_10240</name>
</gene>
<dbReference type="Proteomes" id="UP000202440">
    <property type="component" value="Chromosome"/>
</dbReference>
<evidence type="ECO:0008006" key="4">
    <source>
        <dbReference type="Google" id="ProtNLM"/>
    </source>
</evidence>
<feature type="signal peptide" evidence="1">
    <location>
        <begin position="1"/>
        <end position="23"/>
    </location>
</feature>
<dbReference type="OrthoDB" id="318536at2"/>
<feature type="chain" id="PRO_5013256833" description="Imelysin-like domain-containing protein" evidence="1">
    <location>
        <begin position="24"/>
        <end position="341"/>
    </location>
</feature>
<evidence type="ECO:0000313" key="3">
    <source>
        <dbReference type="Proteomes" id="UP000202440"/>
    </source>
</evidence>
<name>A0A222FLD9_9GAMM</name>
<keyword evidence="1" id="KW-0732">Signal</keyword>
<dbReference type="EMBL" id="CP022530">
    <property type="protein sequence ID" value="ASP39033.1"/>
    <property type="molecule type" value="Genomic_DNA"/>
</dbReference>
<dbReference type="PROSITE" id="PS51257">
    <property type="entry name" value="PROKAR_LIPOPROTEIN"/>
    <property type="match status" value="1"/>
</dbReference>
<keyword evidence="3" id="KW-1185">Reference proteome</keyword>
<organism evidence="2 3">
    <name type="scientific">Bacterioplanes sanyensis</name>
    <dbReference type="NCBI Taxonomy" id="1249553"/>
    <lineage>
        <taxon>Bacteria</taxon>
        <taxon>Pseudomonadati</taxon>
        <taxon>Pseudomonadota</taxon>
        <taxon>Gammaproteobacteria</taxon>
        <taxon>Oceanospirillales</taxon>
        <taxon>Oceanospirillaceae</taxon>
        <taxon>Bacterioplanes</taxon>
    </lineage>
</organism>
<dbReference type="AlphaFoldDB" id="A0A222FLD9"/>
<sequence>MSISFPRLARLSAALLLTVAVSGCSTVYKTTGWFAYDYAESHAIPFTMRSDDPTMVCNQSQALAETLLSFSDVTYEAHLPAVTLYMMAGSCAEADAHEHALAYLRAFNGQQVAAAKDARILEKRGYAIAAQRQYNAYQHMVAELGEPGGNCPELNDDEQIYWVLGILAGVQSVMSDLRAEGSVGVPKDIAMKSVRGMQCVDNQRWWGLPQAVQASVWVMLPDNAPAGVDPWQQLQQASAMASDAGVRMAHAIEVTIADSSGDPQRLRDAIRRHADSVNQQSAAEQYRLMDIMAQRQILAISDRMWTEATGARTPFGQLGTFWDDQTQSLPAFDIDDLLGAE</sequence>
<protein>
    <recommendedName>
        <fullName evidence="4">Imelysin-like domain-containing protein</fullName>
    </recommendedName>
</protein>